<evidence type="ECO:0000313" key="1">
    <source>
        <dbReference type="EMBL" id="BBO67220.1"/>
    </source>
</evidence>
<reference evidence="1 2" key="1">
    <citation type="submission" date="2019-11" db="EMBL/GenBank/DDBJ databases">
        <title>Comparative genomics of hydrocarbon-degrading Desulfosarcina strains.</title>
        <authorList>
            <person name="Watanabe M."/>
            <person name="Kojima H."/>
            <person name="Fukui M."/>
        </authorList>
    </citation>
    <scope>NUCLEOTIDE SEQUENCE [LARGE SCALE GENOMIC DNA]</scope>
    <source>
        <strain evidence="1 2">PL12</strain>
    </source>
</reference>
<keyword evidence="2" id="KW-1185">Reference proteome</keyword>
<dbReference type="KEGG" id="dalk:DSCA_11500"/>
<dbReference type="Proteomes" id="UP000427906">
    <property type="component" value="Chromosome"/>
</dbReference>
<accession>A0A5K7YGI5</accession>
<gene>
    <name evidence="1" type="ORF">DSCA_11500</name>
</gene>
<proteinExistence type="predicted"/>
<protein>
    <recommendedName>
        <fullName evidence="3">Sulfotransferase domain-containing protein</fullName>
    </recommendedName>
</protein>
<dbReference type="EMBL" id="AP021874">
    <property type="protein sequence ID" value="BBO67220.1"/>
    <property type="molecule type" value="Genomic_DNA"/>
</dbReference>
<name>A0A5K7YGI5_9BACT</name>
<organism evidence="1 2">
    <name type="scientific">Desulfosarcina alkanivorans</name>
    <dbReference type="NCBI Taxonomy" id="571177"/>
    <lineage>
        <taxon>Bacteria</taxon>
        <taxon>Pseudomonadati</taxon>
        <taxon>Thermodesulfobacteriota</taxon>
        <taxon>Desulfobacteria</taxon>
        <taxon>Desulfobacterales</taxon>
        <taxon>Desulfosarcinaceae</taxon>
        <taxon>Desulfosarcina</taxon>
    </lineage>
</organism>
<evidence type="ECO:0000313" key="2">
    <source>
        <dbReference type="Proteomes" id="UP000427906"/>
    </source>
</evidence>
<evidence type="ECO:0008006" key="3">
    <source>
        <dbReference type="Google" id="ProtNLM"/>
    </source>
</evidence>
<dbReference type="AlphaFoldDB" id="A0A5K7YGI5"/>
<sequence length="278" mass="32688">MKMNKIESKFHKTMAKLVSKSVGQKRSIAIFSLKRSGQHAVIDWILDNSSKSYLFLNDVRMNCDPFFNMNGVTPFKSNRALLYFPNSMVKKMLPRHLLAYNFEDPDIEQVFCVNKNIGHSGRHDNVLVLRDIFNCFASRRRGLLHFKESSRVSFLIKDLWKKHAREFLGITSYLGENCIKISYNDFVFDEKYRTSCAKYLNINNIELSKKQTREGGGSSFCNDENLNFSDLMVRFRDLYGVDYIKNIFKNDRELFDLNFKIFGKTLANYKNEILRYFK</sequence>